<organism evidence="1 2">
    <name type="scientific">Eragrostis curvula</name>
    <name type="common">weeping love grass</name>
    <dbReference type="NCBI Taxonomy" id="38414"/>
    <lineage>
        <taxon>Eukaryota</taxon>
        <taxon>Viridiplantae</taxon>
        <taxon>Streptophyta</taxon>
        <taxon>Embryophyta</taxon>
        <taxon>Tracheophyta</taxon>
        <taxon>Spermatophyta</taxon>
        <taxon>Magnoliopsida</taxon>
        <taxon>Liliopsida</taxon>
        <taxon>Poales</taxon>
        <taxon>Poaceae</taxon>
        <taxon>PACMAD clade</taxon>
        <taxon>Chloridoideae</taxon>
        <taxon>Eragrostideae</taxon>
        <taxon>Eragrostidinae</taxon>
        <taxon>Eragrostis</taxon>
    </lineage>
</organism>
<feature type="non-terminal residue" evidence="1">
    <location>
        <position position="1"/>
    </location>
</feature>
<sequence>MYVFIHIDNAPMTELSPVDVHKSPNEANAKKAYNNHCVWVDRSAAFPPTSAQYPMLQKKKVDPYLYSIKGGGSFTV</sequence>
<dbReference type="AlphaFoldDB" id="A0A5J9SHX1"/>
<comment type="caution">
    <text evidence="1">The sequence shown here is derived from an EMBL/GenBank/DDBJ whole genome shotgun (WGS) entry which is preliminary data.</text>
</comment>
<evidence type="ECO:0000313" key="2">
    <source>
        <dbReference type="Proteomes" id="UP000324897"/>
    </source>
</evidence>
<dbReference type="EMBL" id="RWGY01000871">
    <property type="protein sequence ID" value="TVT98348.1"/>
    <property type="molecule type" value="Genomic_DNA"/>
</dbReference>
<proteinExistence type="predicted"/>
<reference evidence="1 2" key="1">
    <citation type="journal article" date="2019" name="Sci. Rep.">
        <title>A high-quality genome of Eragrostis curvula grass provides insights into Poaceae evolution and supports new strategies to enhance forage quality.</title>
        <authorList>
            <person name="Carballo J."/>
            <person name="Santos B.A.C.M."/>
            <person name="Zappacosta D."/>
            <person name="Garbus I."/>
            <person name="Selva J.P."/>
            <person name="Gallo C.A."/>
            <person name="Diaz A."/>
            <person name="Albertini E."/>
            <person name="Caccamo M."/>
            <person name="Echenique V."/>
        </authorList>
    </citation>
    <scope>NUCLEOTIDE SEQUENCE [LARGE SCALE GENOMIC DNA]</scope>
    <source>
        <strain evidence="2">cv. Victoria</strain>
        <tissue evidence="1">Leaf</tissue>
    </source>
</reference>
<protein>
    <submittedName>
        <fullName evidence="1">Uncharacterized protein</fullName>
    </submittedName>
</protein>
<dbReference type="Proteomes" id="UP000324897">
    <property type="component" value="Unassembled WGS sequence"/>
</dbReference>
<gene>
    <name evidence="1" type="ORF">EJB05_56352</name>
</gene>
<accession>A0A5J9SHX1</accession>
<evidence type="ECO:0000313" key="1">
    <source>
        <dbReference type="EMBL" id="TVT98348.1"/>
    </source>
</evidence>
<dbReference type="Gramene" id="TVT98348">
    <property type="protein sequence ID" value="TVT98348"/>
    <property type="gene ID" value="EJB05_56352"/>
</dbReference>
<name>A0A5J9SHX1_9POAL</name>
<keyword evidence="2" id="KW-1185">Reference proteome</keyword>